<comment type="caution">
    <text evidence="6">The sequence shown here is derived from an EMBL/GenBank/DDBJ whole genome shotgun (WGS) entry which is preliminary data.</text>
</comment>
<dbReference type="InterPro" id="IPR002213">
    <property type="entry name" value="UDP_glucos_trans"/>
</dbReference>
<dbReference type="PANTHER" id="PTHR48043:SF145">
    <property type="entry name" value="FI06409P-RELATED"/>
    <property type="match status" value="1"/>
</dbReference>
<evidence type="ECO:0000256" key="1">
    <source>
        <dbReference type="ARBA" id="ARBA00009995"/>
    </source>
</evidence>
<dbReference type="Gene3D" id="3.40.50.2000">
    <property type="entry name" value="Glycogen Phosphorylase B"/>
    <property type="match status" value="2"/>
</dbReference>
<dbReference type="GO" id="GO:0008194">
    <property type="term" value="F:UDP-glycosyltransferase activity"/>
    <property type="evidence" value="ECO:0007669"/>
    <property type="project" value="InterPro"/>
</dbReference>
<name>A0AA38MJ51_9CUCU</name>
<evidence type="ECO:0000313" key="6">
    <source>
        <dbReference type="EMBL" id="KAJ3659135.1"/>
    </source>
</evidence>
<comment type="similarity">
    <text evidence="1">Belongs to the UDP-glycosyltransferase family.</text>
</comment>
<keyword evidence="4" id="KW-0812">Transmembrane</keyword>
<organism evidence="6 7">
    <name type="scientific">Zophobas morio</name>
    <dbReference type="NCBI Taxonomy" id="2755281"/>
    <lineage>
        <taxon>Eukaryota</taxon>
        <taxon>Metazoa</taxon>
        <taxon>Ecdysozoa</taxon>
        <taxon>Arthropoda</taxon>
        <taxon>Hexapoda</taxon>
        <taxon>Insecta</taxon>
        <taxon>Pterygota</taxon>
        <taxon>Neoptera</taxon>
        <taxon>Endopterygota</taxon>
        <taxon>Coleoptera</taxon>
        <taxon>Polyphaga</taxon>
        <taxon>Cucujiformia</taxon>
        <taxon>Tenebrionidae</taxon>
        <taxon>Zophobas</taxon>
    </lineage>
</organism>
<dbReference type="PANTHER" id="PTHR48043">
    <property type="entry name" value="EG:EG0003.4 PROTEIN-RELATED"/>
    <property type="match status" value="1"/>
</dbReference>
<sequence>MQGTTTLFVFTLLTLSCQSANILGVFPLHVKSHFLMFESLLKRLAEKGHNVDVVTHFPSKNTPPGYNQMSLKGSLPSLTNNLSLNMVDAATQSHYNIMRFMTIFGGVDVCEKLLKTQILKDLKRFPKNYDLVITELFGSDCMLGFGNLFNAPTISVTSSISLPWANDRIGNPDNPSYIPTYYAASMAKMNLYERVENTLLLITSKFLYRFLSEWMSDKISQEFFGANLPHLEELTRNTSLLLVNSHFSISYARPTVPNFIEVGGLHIHEPKSLSNHFKTIVTTRSKGIIYLTMGSMVQTETFDSDKLQGMFDAFAELPYQVLWKANRDGFPNGLRIPKNIHFEEWMPQIDILCHPNTKLFVSHGGMLGFQEAVYCGVPQLSIPLFADQIRNVHTSEIMGIAIKVSYKDINKRTVLDAAKKLLNDPIYKENTDRVSRQFKDRPMSPLDTATYWIEYVIRHNGAPQLRSAGADLPWYQYYLIDVALVLICFCIIVVHLVALTVKFVISFVCGTLITLTLIGTISVSESANILGIFPLPGKSHYVMFERVLKRLAEVGHHVDVATHFISKEVPPRYNQLSLIGSLPIFVSNLSINVFDGFSHYDMVWFMTTICGVNVCAETLKTPVLQDLKKTTKKYDLVITEIFGSDCMLGFGHLFNVPTVSMISSISLPWAGDRIGNPDNPSYIPSYFVSSTSKMSLYERIENVFYLTVSKFLYYFFNSKASNQISKEFFGPDLPSLEDLALNTSLILVNSHFSISHSRPTVPNFVEVGGLHIHKPKPLSKYFKDLLTTDSKGIIYLTMGSMILTETFDYDKLQGLFDAFAELPYKVLWKAVREKFPKGLKIPDNIHFENWMPQMDILCHPNVKLFVSHGGLMGSQEALYCGVPRLGIPLFADQTNNIRSAERMGLAVKVAYKDINKDTILAAALKLLEDPMYKKNCERASRQFKDRPMSALDTAVYWIEYVIRHNGAPHLRSAGADLPWYQYYLIDVAIMILCIVIFIAFIACVLLKLILHILYNNSKIKTD</sequence>
<feature type="transmembrane region" description="Helical" evidence="4">
    <location>
        <begin position="474"/>
        <end position="496"/>
    </location>
</feature>
<feature type="transmembrane region" description="Helical" evidence="4">
    <location>
        <begin position="503"/>
        <end position="523"/>
    </location>
</feature>
<reference evidence="6" key="1">
    <citation type="journal article" date="2023" name="G3 (Bethesda)">
        <title>Whole genome assemblies of Zophobas morio and Tenebrio molitor.</title>
        <authorList>
            <person name="Kaur S."/>
            <person name="Stinson S.A."/>
            <person name="diCenzo G.C."/>
        </authorList>
    </citation>
    <scope>NUCLEOTIDE SEQUENCE</scope>
    <source>
        <strain evidence="6">QUZm001</strain>
    </source>
</reference>
<dbReference type="CDD" id="cd03784">
    <property type="entry name" value="GT1_Gtf-like"/>
    <property type="match status" value="2"/>
</dbReference>
<feature type="transmembrane region" description="Helical" evidence="4">
    <location>
        <begin position="982"/>
        <end position="1010"/>
    </location>
</feature>
<dbReference type="InterPro" id="IPR050271">
    <property type="entry name" value="UDP-glycosyltransferase"/>
</dbReference>
<keyword evidence="2" id="KW-0328">Glycosyltransferase</keyword>
<gene>
    <name evidence="6" type="ORF">Zmor_010841</name>
</gene>
<evidence type="ECO:0000256" key="4">
    <source>
        <dbReference type="SAM" id="Phobius"/>
    </source>
</evidence>
<dbReference type="Proteomes" id="UP001168821">
    <property type="component" value="Unassembled WGS sequence"/>
</dbReference>
<protein>
    <submittedName>
        <fullName evidence="6">Uncharacterized protein</fullName>
    </submittedName>
</protein>
<accession>A0AA38MJ51</accession>
<dbReference type="Pfam" id="PF00201">
    <property type="entry name" value="UDPGT"/>
    <property type="match status" value="2"/>
</dbReference>
<dbReference type="SUPFAM" id="SSF53756">
    <property type="entry name" value="UDP-Glycosyltransferase/glycogen phosphorylase"/>
    <property type="match status" value="2"/>
</dbReference>
<evidence type="ECO:0000256" key="2">
    <source>
        <dbReference type="ARBA" id="ARBA00022676"/>
    </source>
</evidence>
<keyword evidence="3" id="KW-0808">Transferase</keyword>
<feature type="signal peptide" evidence="5">
    <location>
        <begin position="1"/>
        <end position="19"/>
    </location>
</feature>
<dbReference type="EMBL" id="JALNTZ010000003">
    <property type="protein sequence ID" value="KAJ3659135.1"/>
    <property type="molecule type" value="Genomic_DNA"/>
</dbReference>
<dbReference type="AlphaFoldDB" id="A0AA38MJ51"/>
<proteinExistence type="inferred from homology"/>
<evidence type="ECO:0000256" key="3">
    <source>
        <dbReference type="ARBA" id="ARBA00022679"/>
    </source>
</evidence>
<feature type="chain" id="PRO_5041372804" evidence="5">
    <location>
        <begin position="20"/>
        <end position="1022"/>
    </location>
</feature>
<keyword evidence="4" id="KW-1133">Transmembrane helix</keyword>
<evidence type="ECO:0000256" key="5">
    <source>
        <dbReference type="SAM" id="SignalP"/>
    </source>
</evidence>
<keyword evidence="7" id="KW-1185">Reference proteome</keyword>
<keyword evidence="5" id="KW-0732">Signal</keyword>
<evidence type="ECO:0000313" key="7">
    <source>
        <dbReference type="Proteomes" id="UP001168821"/>
    </source>
</evidence>
<keyword evidence="4" id="KW-0472">Membrane</keyword>
<dbReference type="FunFam" id="3.40.50.2000:FF:000189">
    <property type="entry name" value="UDP-glucuronosyltransferase 2B14-like Protein"/>
    <property type="match status" value="2"/>
</dbReference>